<reference evidence="2 3" key="2">
    <citation type="submission" date="2020-08" db="EMBL/GenBank/DDBJ databases">
        <authorList>
            <person name="Partida-Martinez L."/>
            <person name="Huntemann M."/>
            <person name="Clum A."/>
            <person name="Wang J."/>
            <person name="Palaniappan K."/>
            <person name="Ritter S."/>
            <person name="Chen I.-M."/>
            <person name="Stamatis D."/>
            <person name="Reddy T."/>
            <person name="O'Malley R."/>
            <person name="Daum C."/>
            <person name="Shapiro N."/>
            <person name="Ivanova N."/>
            <person name="Kyrpides N."/>
            <person name="Woyke T."/>
        </authorList>
    </citation>
    <scope>NUCLEOTIDE SEQUENCE [LARGE SCALE GENOMIC DNA]</scope>
    <source>
        <strain evidence="2 3">AS3.13</strain>
    </source>
</reference>
<dbReference type="RefSeq" id="WP_184503709.1">
    <property type="nucleotide sequence ID" value="NZ_JACHBT010000001.1"/>
</dbReference>
<dbReference type="Pfam" id="PF13439">
    <property type="entry name" value="Glyco_transf_4"/>
    <property type="match status" value="1"/>
</dbReference>
<proteinExistence type="predicted"/>
<dbReference type="InterPro" id="IPR028098">
    <property type="entry name" value="Glyco_trans_4-like_N"/>
</dbReference>
<feature type="domain" description="Glycosyltransferase subfamily 4-like N-terminal" evidence="1">
    <location>
        <begin position="6"/>
        <end position="171"/>
    </location>
</feature>
<name>A0A7X0MLJ4_9SPHN</name>
<evidence type="ECO:0000259" key="1">
    <source>
        <dbReference type="Pfam" id="PF13439"/>
    </source>
</evidence>
<evidence type="ECO:0000313" key="3">
    <source>
        <dbReference type="Proteomes" id="UP000522313"/>
    </source>
</evidence>
<dbReference type="PANTHER" id="PTHR12526">
    <property type="entry name" value="GLYCOSYLTRANSFERASE"/>
    <property type="match status" value="1"/>
</dbReference>
<dbReference type="Pfam" id="PF13692">
    <property type="entry name" value="Glyco_trans_1_4"/>
    <property type="match status" value="1"/>
</dbReference>
<keyword evidence="2" id="KW-0808">Transferase</keyword>
<dbReference type="Gene3D" id="3.40.50.2000">
    <property type="entry name" value="Glycogen Phosphorylase B"/>
    <property type="match status" value="2"/>
</dbReference>
<comment type="caution">
    <text evidence="2">The sequence shown here is derived from an EMBL/GenBank/DDBJ whole genome shotgun (WGS) entry which is preliminary data.</text>
</comment>
<dbReference type="SUPFAM" id="SSF53756">
    <property type="entry name" value="UDP-Glycosyltransferase/glycogen phosphorylase"/>
    <property type="match status" value="1"/>
</dbReference>
<reference evidence="2 3" key="1">
    <citation type="submission" date="2020-08" db="EMBL/GenBank/DDBJ databases">
        <title>The Agave Microbiome: Exploring the role of microbial communities in plant adaptations to desert environments.</title>
        <authorList>
            <person name="Partida-Martinez L.P."/>
        </authorList>
    </citation>
    <scope>NUCLEOTIDE SEQUENCE [LARGE SCALE GENOMIC DNA]</scope>
    <source>
        <strain evidence="2 3">AS3.13</strain>
    </source>
</reference>
<dbReference type="CDD" id="cd03801">
    <property type="entry name" value="GT4_PimA-like"/>
    <property type="match status" value="1"/>
</dbReference>
<dbReference type="AlphaFoldDB" id="A0A7X0MLJ4"/>
<dbReference type="PANTHER" id="PTHR12526:SF590">
    <property type="entry name" value="ALPHA-MALTOSE-1-PHOSPHATE SYNTHASE"/>
    <property type="match status" value="1"/>
</dbReference>
<evidence type="ECO:0000313" key="2">
    <source>
        <dbReference type="EMBL" id="MBB6503146.1"/>
    </source>
</evidence>
<sequence length="355" mass="36854">MTADAVGGVWQYALQLAGDLVRTGWSVDLATLGPAPSPAHHAQAETAGVTLIDTRLPLDWLATDAQAVSVAADAIAALAAARAVDVVQLNQPALAIADFAMPVVAVVHSCVASWWEAVEHGALPADLAWQTELVARGLARADAIVCPTRAFAATVQRLYALPAPPLAIHNGRTLPAATGALYTRAFTAGRLWDRGKNIATLDRAAALLPLPFRAAGPARGPHGEHHKLHHLEPLGRISDAAIAAALSTRPIFASAACYEPFGLAVLEAALTGCALVLSDIPTFRELWDGVATFVAVDDAEGFAHAIAALAADTDRRLARGALARSRALAYAPEQTARAMAALFDRVTATGARAAA</sequence>
<accession>A0A7X0MLJ4</accession>
<dbReference type="GO" id="GO:0016757">
    <property type="term" value="F:glycosyltransferase activity"/>
    <property type="evidence" value="ECO:0007669"/>
    <property type="project" value="TreeGrafter"/>
</dbReference>
<organism evidence="2 3">
    <name type="scientific">Sphingomonas endophytica</name>
    <dbReference type="NCBI Taxonomy" id="869719"/>
    <lineage>
        <taxon>Bacteria</taxon>
        <taxon>Pseudomonadati</taxon>
        <taxon>Pseudomonadota</taxon>
        <taxon>Alphaproteobacteria</taxon>
        <taxon>Sphingomonadales</taxon>
        <taxon>Sphingomonadaceae</taxon>
        <taxon>Sphingomonas</taxon>
    </lineage>
</organism>
<dbReference type="Proteomes" id="UP000522313">
    <property type="component" value="Unassembled WGS sequence"/>
</dbReference>
<gene>
    <name evidence="2" type="ORF">F4693_000095</name>
</gene>
<protein>
    <submittedName>
        <fullName evidence="2">Glycosyltransferase involved in cell wall biosynthesis</fullName>
    </submittedName>
</protein>
<dbReference type="EMBL" id="JACHBT010000001">
    <property type="protein sequence ID" value="MBB6503146.1"/>
    <property type="molecule type" value="Genomic_DNA"/>
</dbReference>